<dbReference type="InterPro" id="IPR050951">
    <property type="entry name" value="Retrovirus_Pol_polyprotein"/>
</dbReference>
<dbReference type="SUPFAM" id="SSF53098">
    <property type="entry name" value="Ribonuclease H-like"/>
    <property type="match status" value="1"/>
</dbReference>
<evidence type="ECO:0000259" key="1">
    <source>
        <dbReference type="PROSITE" id="PS50994"/>
    </source>
</evidence>
<dbReference type="InterPro" id="IPR036397">
    <property type="entry name" value="RNaseH_sf"/>
</dbReference>
<dbReference type="OrthoDB" id="775972at2759"/>
<feature type="domain" description="Integrase catalytic" evidence="1">
    <location>
        <begin position="27"/>
        <end position="184"/>
    </location>
</feature>
<reference evidence="2 3" key="1">
    <citation type="journal article" date="2014" name="Genome Biol. Evol.">
        <title>The genome of the myxosporean Thelohanellus kitauei shows adaptations to nutrient acquisition within its fish host.</title>
        <authorList>
            <person name="Yang Y."/>
            <person name="Xiong J."/>
            <person name="Zhou Z."/>
            <person name="Huo F."/>
            <person name="Miao W."/>
            <person name="Ran C."/>
            <person name="Liu Y."/>
            <person name="Zhang J."/>
            <person name="Feng J."/>
            <person name="Wang M."/>
            <person name="Wang M."/>
            <person name="Wang L."/>
            <person name="Yao B."/>
        </authorList>
    </citation>
    <scope>NUCLEOTIDE SEQUENCE [LARGE SCALE GENOMIC DNA]</scope>
    <source>
        <strain evidence="2">Wuqing</strain>
    </source>
</reference>
<dbReference type="PANTHER" id="PTHR37984:SF15">
    <property type="entry name" value="INTEGRASE CATALYTIC DOMAIN-CONTAINING PROTEIN"/>
    <property type="match status" value="1"/>
</dbReference>
<name>A0A0C2I7U8_THEKT</name>
<dbReference type="PANTHER" id="PTHR37984">
    <property type="entry name" value="PROTEIN CBG26694"/>
    <property type="match status" value="1"/>
</dbReference>
<dbReference type="InterPro" id="IPR001584">
    <property type="entry name" value="Integrase_cat-core"/>
</dbReference>
<protein>
    <submittedName>
        <fullName evidence="2">Retrovirus-related Pol polyprotein</fullName>
    </submittedName>
</protein>
<dbReference type="Proteomes" id="UP000031668">
    <property type="component" value="Unassembled WGS sequence"/>
</dbReference>
<proteinExistence type="predicted"/>
<dbReference type="InterPro" id="IPR012337">
    <property type="entry name" value="RNaseH-like_sf"/>
</dbReference>
<keyword evidence="3" id="KW-1185">Reference proteome</keyword>
<dbReference type="EMBL" id="JWZT01005346">
    <property type="protein sequence ID" value="KII61298.1"/>
    <property type="molecule type" value="Genomic_DNA"/>
</dbReference>
<evidence type="ECO:0000313" key="3">
    <source>
        <dbReference type="Proteomes" id="UP000031668"/>
    </source>
</evidence>
<dbReference type="GO" id="GO:0003676">
    <property type="term" value="F:nucleic acid binding"/>
    <property type="evidence" value="ECO:0007669"/>
    <property type="project" value="InterPro"/>
</dbReference>
<dbReference type="OMA" id="VENRDEH"/>
<accession>A0A0C2I7U8</accession>
<evidence type="ECO:0000313" key="2">
    <source>
        <dbReference type="EMBL" id="KII61298.1"/>
    </source>
</evidence>
<gene>
    <name evidence="2" type="ORF">RF11_06462</name>
</gene>
<sequence length="193" mass="21568">MEIDIKQIIGKCQICLLNKSRNHTQRSNLSPIESKRRFQLWEMDYTGPLPLTQNGNKYLLVVQAVPVRDMSALTAAKVILSNVVYRFGVPEQLLSDQGTAFESELVKHLCELLGINKLGSTTSHPSTNGLMERGNKTIKELLRCCLGDFVENRDEHIGQVLFAIRSAHSESTGYSPAMLVYGQDPKFSIDLST</sequence>
<comment type="caution">
    <text evidence="2">The sequence shown here is derived from an EMBL/GenBank/DDBJ whole genome shotgun (WGS) entry which is preliminary data.</text>
</comment>
<organism evidence="2 3">
    <name type="scientific">Thelohanellus kitauei</name>
    <name type="common">Myxosporean</name>
    <dbReference type="NCBI Taxonomy" id="669202"/>
    <lineage>
        <taxon>Eukaryota</taxon>
        <taxon>Metazoa</taxon>
        <taxon>Cnidaria</taxon>
        <taxon>Myxozoa</taxon>
        <taxon>Myxosporea</taxon>
        <taxon>Bivalvulida</taxon>
        <taxon>Platysporina</taxon>
        <taxon>Myxobolidae</taxon>
        <taxon>Thelohanellus</taxon>
    </lineage>
</organism>
<dbReference type="GO" id="GO:0015074">
    <property type="term" value="P:DNA integration"/>
    <property type="evidence" value="ECO:0007669"/>
    <property type="project" value="InterPro"/>
</dbReference>
<dbReference type="AlphaFoldDB" id="A0A0C2I7U8"/>
<dbReference type="PROSITE" id="PS50994">
    <property type="entry name" value="INTEGRASE"/>
    <property type="match status" value="1"/>
</dbReference>
<dbReference type="Gene3D" id="3.30.420.10">
    <property type="entry name" value="Ribonuclease H-like superfamily/Ribonuclease H"/>
    <property type="match status" value="1"/>
</dbReference>